<dbReference type="GO" id="GO:0004523">
    <property type="term" value="F:RNA-DNA hybrid ribonuclease activity"/>
    <property type="evidence" value="ECO:0007669"/>
    <property type="project" value="InterPro"/>
</dbReference>
<dbReference type="InterPro" id="IPR002156">
    <property type="entry name" value="RNaseH_domain"/>
</dbReference>
<accession>A0A4Y1RXM3</accession>
<name>A0A4Y1RXM3_PRUDU</name>
<dbReference type="InterPro" id="IPR011990">
    <property type="entry name" value="TPR-like_helical_dom_sf"/>
</dbReference>
<dbReference type="Gene3D" id="1.25.40.10">
    <property type="entry name" value="Tetratricopeptide repeat domain"/>
    <property type="match status" value="1"/>
</dbReference>
<dbReference type="PANTHER" id="PTHR45500:SF1">
    <property type="entry name" value="OS02G0202600 PROTEIN"/>
    <property type="match status" value="1"/>
</dbReference>
<dbReference type="InterPro" id="IPR012337">
    <property type="entry name" value="RNaseH-like_sf"/>
</dbReference>
<dbReference type="InterPro" id="IPR006597">
    <property type="entry name" value="Sel1-like"/>
</dbReference>
<dbReference type="Gene3D" id="3.30.420.10">
    <property type="entry name" value="Ribonuclease H-like superfamily/Ribonuclease H"/>
    <property type="match status" value="1"/>
</dbReference>
<gene>
    <name evidence="2" type="ORF">Prudu_020678</name>
</gene>
<proteinExistence type="predicted"/>
<evidence type="ECO:0000313" key="2">
    <source>
        <dbReference type="EMBL" id="BBH08473.1"/>
    </source>
</evidence>
<protein>
    <recommendedName>
        <fullName evidence="1">RNase H type-1 domain-containing protein</fullName>
    </recommendedName>
</protein>
<sequence>VDLQKFTTIACWLNGVFDYQRWSKNERDWALSLIGFITREIWKSRCKAVFKGGAPEPIGLLARADRAAKEFLDANILPLHHHPSLPTLDSDSVWFPPHQGSVKVNIDGSWKNGSCKAGLGIVIRNSDGLLCAGQAGPYQCISALHAEAAAAIKGLHLASQNGFAVIVLETDSKVLVEGVNGSTLNRAWSILPLLEEIRLLCRNFQAVRWNWVSRKANRAAHKAASIGYEAVELKSWAHRPPQSLYYLSTKKKERKKEEILKLDIREAVYNPNHAFPILPDYYLSLGRLASFMKAAPYMRTLKFGLGIGTPDWRTAIIEKATAKCPHHYLKEVEISMINIIINPVRFWCWPTGIESNGLQVNEEAYGREHAIQYLKQKLPSTIQYREMHSRNKKAMELIAKGWSALKEVDRVIDYCELNDSRLIPLLRAAKENFELALEADNSNTHARGAALLVEAANMGDSDAQYELGCKLRVENEHVQSDQQAFHYLEKAVDQLHPGALYLLGAVYLTGDCVKKDVASALWCFHRASDKGHAGAAIAFGSLLLQGVEIPESVTKFVSKRGSLARTARKNGESLVTDPIEMARERFHIAAKGDVI</sequence>
<dbReference type="InterPro" id="IPR036397">
    <property type="entry name" value="RNaseH_sf"/>
</dbReference>
<dbReference type="CDD" id="cd06222">
    <property type="entry name" value="RNase_H_like"/>
    <property type="match status" value="1"/>
</dbReference>
<dbReference type="PANTHER" id="PTHR45500">
    <property type="entry name" value="OS02G0202600 PROTEIN"/>
    <property type="match status" value="1"/>
</dbReference>
<dbReference type="SUPFAM" id="SSF81901">
    <property type="entry name" value="HCP-like"/>
    <property type="match status" value="1"/>
</dbReference>
<dbReference type="GO" id="GO:0003676">
    <property type="term" value="F:nucleic acid binding"/>
    <property type="evidence" value="ECO:0007669"/>
    <property type="project" value="InterPro"/>
</dbReference>
<dbReference type="InterPro" id="IPR044730">
    <property type="entry name" value="RNase_H-like_dom_plant"/>
</dbReference>
<dbReference type="Pfam" id="PF13456">
    <property type="entry name" value="RVT_3"/>
    <property type="match status" value="1"/>
</dbReference>
<dbReference type="SUPFAM" id="SSF53098">
    <property type="entry name" value="Ribonuclease H-like"/>
    <property type="match status" value="1"/>
</dbReference>
<dbReference type="Pfam" id="PF08238">
    <property type="entry name" value="Sel1"/>
    <property type="match status" value="2"/>
</dbReference>
<dbReference type="AlphaFoldDB" id="A0A4Y1RXM3"/>
<organism evidence="2">
    <name type="scientific">Prunus dulcis</name>
    <name type="common">Almond</name>
    <name type="synonym">Amygdalus dulcis</name>
    <dbReference type="NCBI Taxonomy" id="3755"/>
    <lineage>
        <taxon>Eukaryota</taxon>
        <taxon>Viridiplantae</taxon>
        <taxon>Streptophyta</taxon>
        <taxon>Embryophyta</taxon>
        <taxon>Tracheophyta</taxon>
        <taxon>Spermatophyta</taxon>
        <taxon>Magnoliopsida</taxon>
        <taxon>eudicotyledons</taxon>
        <taxon>Gunneridae</taxon>
        <taxon>Pentapetalae</taxon>
        <taxon>rosids</taxon>
        <taxon>fabids</taxon>
        <taxon>Rosales</taxon>
        <taxon>Rosaceae</taxon>
        <taxon>Amygdaloideae</taxon>
        <taxon>Amygdaleae</taxon>
        <taxon>Prunus</taxon>
    </lineage>
</organism>
<reference evidence="2" key="1">
    <citation type="journal article" date="2019" name="Science">
        <title>Mutation of a bHLH transcription factor allowed almond domestication.</title>
        <authorList>
            <person name="Sanchez-Perez R."/>
            <person name="Pavan S."/>
            <person name="Mazzeo R."/>
            <person name="Moldovan C."/>
            <person name="Aiese Cigliano R."/>
            <person name="Del Cueto J."/>
            <person name="Ricciardi F."/>
            <person name="Lotti C."/>
            <person name="Ricciardi L."/>
            <person name="Dicenta F."/>
            <person name="Lopez-Marques R.L."/>
            <person name="Lindberg Moller B."/>
        </authorList>
    </citation>
    <scope>NUCLEOTIDE SEQUENCE</scope>
</reference>
<dbReference type="EMBL" id="AP019303">
    <property type="protein sequence ID" value="BBH08473.1"/>
    <property type="molecule type" value="Genomic_DNA"/>
</dbReference>
<feature type="domain" description="RNase H type-1" evidence="1">
    <location>
        <begin position="105"/>
        <end position="225"/>
    </location>
</feature>
<dbReference type="SMART" id="SM00671">
    <property type="entry name" value="SEL1"/>
    <property type="match status" value="2"/>
</dbReference>
<feature type="non-terminal residue" evidence="2">
    <location>
        <position position="1"/>
    </location>
</feature>
<evidence type="ECO:0000259" key="1">
    <source>
        <dbReference type="Pfam" id="PF13456"/>
    </source>
</evidence>